<dbReference type="InterPro" id="IPR002065">
    <property type="entry name" value="TPX"/>
</dbReference>
<proteinExistence type="predicted"/>
<keyword evidence="2" id="KW-0049">Antioxidant</keyword>
<name>A0A0R1LY51_9LACO</name>
<dbReference type="Pfam" id="PF00578">
    <property type="entry name" value="AhpC-TSA"/>
    <property type="match status" value="1"/>
</dbReference>
<evidence type="ECO:0000256" key="1">
    <source>
        <dbReference type="ARBA" id="ARBA00022559"/>
    </source>
</evidence>
<dbReference type="PANTHER" id="PTHR43110">
    <property type="entry name" value="THIOL PEROXIDASE"/>
    <property type="match status" value="1"/>
</dbReference>
<dbReference type="EMBL" id="AZEF01000041">
    <property type="protein sequence ID" value="KRL00567.1"/>
    <property type="molecule type" value="Genomic_DNA"/>
</dbReference>
<dbReference type="Proteomes" id="UP000051621">
    <property type="component" value="Unassembled WGS sequence"/>
</dbReference>
<evidence type="ECO:0000256" key="2">
    <source>
        <dbReference type="ARBA" id="ARBA00022862"/>
    </source>
</evidence>
<accession>A0A0R1LY51</accession>
<dbReference type="PATRIC" id="fig|1423731.3.peg.1976"/>
<organism evidence="6 7">
    <name type="scientific">Liquorilactobacillus capillatus DSM 19910</name>
    <dbReference type="NCBI Taxonomy" id="1423731"/>
    <lineage>
        <taxon>Bacteria</taxon>
        <taxon>Bacillati</taxon>
        <taxon>Bacillota</taxon>
        <taxon>Bacilli</taxon>
        <taxon>Lactobacillales</taxon>
        <taxon>Lactobacillaceae</taxon>
        <taxon>Liquorilactobacillus</taxon>
    </lineage>
</organism>
<sequence length="168" mass="18529">MVELEIAFHGEAGQTNGTPFKLGEVFPHSTLKNAANESIDITAAQGKFSLISVVPDINTRVCSLSTKRFNQEVDKFTNINFYTVSTNTVAEQQQWCAAEGVTKMVLLSDATGQLGKELGIYIAANKIDARSIWILDEAGTIVYRELIVEQTNEPDYQSALAFLREHAE</sequence>
<reference evidence="6 7" key="1">
    <citation type="journal article" date="2015" name="Genome Announc.">
        <title>Expanding the biotechnology potential of lactobacilli through comparative genomics of 213 strains and associated genera.</title>
        <authorList>
            <person name="Sun Z."/>
            <person name="Harris H.M."/>
            <person name="McCann A."/>
            <person name="Guo C."/>
            <person name="Argimon S."/>
            <person name="Zhang W."/>
            <person name="Yang X."/>
            <person name="Jeffery I.B."/>
            <person name="Cooney J.C."/>
            <person name="Kagawa T.F."/>
            <person name="Liu W."/>
            <person name="Song Y."/>
            <person name="Salvetti E."/>
            <person name="Wrobel A."/>
            <person name="Rasinkangas P."/>
            <person name="Parkhill J."/>
            <person name="Rea M.C."/>
            <person name="O'Sullivan O."/>
            <person name="Ritari J."/>
            <person name="Douillard F.P."/>
            <person name="Paul Ross R."/>
            <person name="Yang R."/>
            <person name="Briner A.E."/>
            <person name="Felis G.E."/>
            <person name="de Vos W.M."/>
            <person name="Barrangou R."/>
            <person name="Klaenhammer T.R."/>
            <person name="Caufield P.W."/>
            <person name="Cui Y."/>
            <person name="Zhang H."/>
            <person name="O'Toole P.W."/>
        </authorList>
    </citation>
    <scope>NUCLEOTIDE SEQUENCE [LARGE SCALE GENOMIC DNA]</scope>
    <source>
        <strain evidence="6 7">DSM 19910</strain>
    </source>
</reference>
<evidence type="ECO:0000313" key="6">
    <source>
        <dbReference type="EMBL" id="KRL00567.1"/>
    </source>
</evidence>
<comment type="caution">
    <text evidence="6">The sequence shown here is derived from an EMBL/GenBank/DDBJ whole genome shotgun (WGS) entry which is preliminary data.</text>
</comment>
<evidence type="ECO:0000259" key="5">
    <source>
        <dbReference type="PROSITE" id="PS51352"/>
    </source>
</evidence>
<dbReference type="SUPFAM" id="SSF52833">
    <property type="entry name" value="Thioredoxin-like"/>
    <property type="match status" value="1"/>
</dbReference>
<feature type="domain" description="Thioredoxin" evidence="5">
    <location>
        <begin position="20"/>
        <end position="168"/>
    </location>
</feature>
<dbReference type="InterPro" id="IPR013766">
    <property type="entry name" value="Thioredoxin_domain"/>
</dbReference>
<dbReference type="OrthoDB" id="9781543at2"/>
<dbReference type="PROSITE" id="PS51352">
    <property type="entry name" value="THIOREDOXIN_2"/>
    <property type="match status" value="1"/>
</dbReference>
<gene>
    <name evidence="6" type="ORF">FC81_GL001923</name>
</gene>
<protein>
    <submittedName>
        <fullName evidence="6">Thiol peroxidase</fullName>
    </submittedName>
</protein>
<dbReference type="GO" id="GO:0008379">
    <property type="term" value="F:thioredoxin peroxidase activity"/>
    <property type="evidence" value="ECO:0007669"/>
    <property type="project" value="InterPro"/>
</dbReference>
<dbReference type="InterPro" id="IPR000866">
    <property type="entry name" value="AhpC/TSA"/>
</dbReference>
<dbReference type="Gene3D" id="3.40.30.10">
    <property type="entry name" value="Glutaredoxin"/>
    <property type="match status" value="1"/>
</dbReference>
<evidence type="ECO:0000313" key="7">
    <source>
        <dbReference type="Proteomes" id="UP000051621"/>
    </source>
</evidence>
<dbReference type="InterPro" id="IPR036249">
    <property type="entry name" value="Thioredoxin-like_sf"/>
</dbReference>
<dbReference type="InterPro" id="IPR050455">
    <property type="entry name" value="Tpx_Peroxidase_subfamily"/>
</dbReference>
<evidence type="ECO:0000256" key="3">
    <source>
        <dbReference type="ARBA" id="ARBA00023157"/>
    </source>
</evidence>
<dbReference type="CDD" id="cd03014">
    <property type="entry name" value="PRX_Atyp2cys"/>
    <property type="match status" value="1"/>
</dbReference>
<keyword evidence="1 6" id="KW-0575">Peroxidase</keyword>
<keyword evidence="1 6" id="KW-0560">Oxidoreductase</keyword>
<keyword evidence="3" id="KW-1015">Disulfide bond</keyword>
<evidence type="ECO:0000256" key="4">
    <source>
        <dbReference type="ARBA" id="ARBA00023284"/>
    </source>
</evidence>
<dbReference type="PANTHER" id="PTHR43110:SF1">
    <property type="entry name" value="THIOL PEROXIDASE"/>
    <property type="match status" value="1"/>
</dbReference>
<dbReference type="STRING" id="1423731.FC81_GL001923"/>
<dbReference type="AlphaFoldDB" id="A0A0R1LY51"/>
<keyword evidence="4" id="KW-0676">Redox-active center</keyword>
<keyword evidence="7" id="KW-1185">Reference proteome</keyword>